<dbReference type="Proteomes" id="UP001612741">
    <property type="component" value="Unassembled WGS sequence"/>
</dbReference>
<sequence length="670" mass="72817">MDLPRSVAHATDEIRALAEQYGVTWGEGPISYTVGVGVSAYTMNGHDFITPAYRQLRAKNPDATEAELGRLWTTVHPARALREALDGDVLENLAALRITGEGAWLDAVPRTVLPGGVLETTLLIDSSLGDPVEVIVGRTPYTIEPCGALLVPLTSDARVRVGGRAVDLASLVRQGERAWLTVRAGFPARWSVTGGDGQGWWPEGVPHKVDFHRRPYFHGDEVTLEVPAGEVSVAVTRGMEYGTAEVAVHLEPGERREVKLRPERLYDAAARGWYGGDLHVHLNWMGDAPALPDLAAAHQHGEDLHVLSLVAGNVAGARVYDREAFEHWVGKNLPWSDETHVARFGVEFRNDLLGHVTGFGLEGVPHRYHAGFVDADFPTNAVMLREFHQLGALTGYGHPFHTLIGEEDPPDGVLDAGRNCAAREIVADAALGLIDSLDVVTNSSNAATSLVYRRLLGAGNLLAAVAGTDAVLSISRRGTASSPLGWGRTYARVDGPLSVPAYIEAVRRCRTFATTGPWVELEVDGRGPGERMDVRPGRRVRVVVRTVGPEAELLEIRTADGVVAQGPPGELVAEVEVTESTYVVAVVTGPRHPRSLHQGGVFAHTSPVLLEADGRPVARKADVKWCLDWLNRLERLIGEFGRFEDPSELRPHLELYQQAREVYRSRLGMS</sequence>
<dbReference type="InterPro" id="IPR016195">
    <property type="entry name" value="Pol/histidinol_Pase-like"/>
</dbReference>
<proteinExistence type="predicted"/>
<reference evidence="1 2" key="1">
    <citation type="submission" date="2024-10" db="EMBL/GenBank/DDBJ databases">
        <title>The Natural Products Discovery Center: Release of the First 8490 Sequenced Strains for Exploring Actinobacteria Biosynthetic Diversity.</title>
        <authorList>
            <person name="Kalkreuter E."/>
            <person name="Kautsar S.A."/>
            <person name="Yang D."/>
            <person name="Bader C.D."/>
            <person name="Teijaro C.N."/>
            <person name="Fluegel L."/>
            <person name="Davis C.M."/>
            <person name="Simpson J.R."/>
            <person name="Lauterbach L."/>
            <person name="Steele A.D."/>
            <person name="Gui C."/>
            <person name="Meng S."/>
            <person name="Li G."/>
            <person name="Viehrig K."/>
            <person name="Ye F."/>
            <person name="Su P."/>
            <person name="Kiefer A.F."/>
            <person name="Nichols A."/>
            <person name="Cepeda A.J."/>
            <person name="Yan W."/>
            <person name="Fan B."/>
            <person name="Jiang Y."/>
            <person name="Adhikari A."/>
            <person name="Zheng C.-J."/>
            <person name="Schuster L."/>
            <person name="Cowan T.M."/>
            <person name="Smanski M.J."/>
            <person name="Chevrette M.G."/>
            <person name="De Carvalho L.P.S."/>
            <person name="Shen B."/>
        </authorList>
    </citation>
    <scope>NUCLEOTIDE SEQUENCE [LARGE SCALE GENOMIC DNA]</scope>
    <source>
        <strain evidence="1 2">NPDC050545</strain>
    </source>
</reference>
<dbReference type="NCBIfam" id="NF038032">
    <property type="entry name" value="CehA_McbA_metalo"/>
    <property type="match status" value="1"/>
</dbReference>
<comment type="caution">
    <text evidence="1">The sequence shown here is derived from an EMBL/GenBank/DDBJ whole genome shotgun (WGS) entry which is preliminary data.</text>
</comment>
<gene>
    <name evidence="1" type="ORF">ACIBG2_22130</name>
</gene>
<keyword evidence="2" id="KW-1185">Reference proteome</keyword>
<evidence type="ECO:0000313" key="1">
    <source>
        <dbReference type="EMBL" id="MFI6500097.1"/>
    </source>
</evidence>
<dbReference type="RefSeq" id="WP_397083796.1">
    <property type="nucleotide sequence ID" value="NZ_JBITGY010000006.1"/>
</dbReference>
<name>A0ABW7YVY7_9ACTN</name>
<accession>A0ABW7YVY7</accession>
<dbReference type="SUPFAM" id="SSF89550">
    <property type="entry name" value="PHP domain-like"/>
    <property type="match status" value="1"/>
</dbReference>
<evidence type="ECO:0000313" key="2">
    <source>
        <dbReference type="Proteomes" id="UP001612741"/>
    </source>
</evidence>
<protein>
    <submittedName>
        <fullName evidence="1">CehA/McbA family metallohydrolase</fullName>
    </submittedName>
</protein>
<dbReference type="EMBL" id="JBITGY010000006">
    <property type="protein sequence ID" value="MFI6500097.1"/>
    <property type="molecule type" value="Genomic_DNA"/>
</dbReference>
<dbReference type="Gene3D" id="3.20.20.140">
    <property type="entry name" value="Metal-dependent hydrolases"/>
    <property type="match status" value="1"/>
</dbReference>
<organism evidence="1 2">
    <name type="scientific">Nonomuraea typhae</name>
    <dbReference type="NCBI Taxonomy" id="2603600"/>
    <lineage>
        <taxon>Bacteria</taxon>
        <taxon>Bacillati</taxon>
        <taxon>Actinomycetota</taxon>
        <taxon>Actinomycetes</taxon>
        <taxon>Streptosporangiales</taxon>
        <taxon>Streptosporangiaceae</taxon>
        <taxon>Nonomuraea</taxon>
    </lineage>
</organism>